<accession>A0ABQ9I4H0</accession>
<evidence type="ECO:0000313" key="2">
    <source>
        <dbReference type="Proteomes" id="UP001159363"/>
    </source>
</evidence>
<organism evidence="1 2">
    <name type="scientific">Dryococelus australis</name>
    <dbReference type="NCBI Taxonomy" id="614101"/>
    <lineage>
        <taxon>Eukaryota</taxon>
        <taxon>Metazoa</taxon>
        <taxon>Ecdysozoa</taxon>
        <taxon>Arthropoda</taxon>
        <taxon>Hexapoda</taxon>
        <taxon>Insecta</taxon>
        <taxon>Pterygota</taxon>
        <taxon>Neoptera</taxon>
        <taxon>Polyneoptera</taxon>
        <taxon>Phasmatodea</taxon>
        <taxon>Verophasmatodea</taxon>
        <taxon>Anareolatae</taxon>
        <taxon>Phasmatidae</taxon>
        <taxon>Eurycanthinae</taxon>
        <taxon>Dryococelus</taxon>
    </lineage>
</organism>
<reference evidence="1 2" key="1">
    <citation type="submission" date="2023-02" db="EMBL/GenBank/DDBJ databases">
        <title>LHISI_Scaffold_Assembly.</title>
        <authorList>
            <person name="Stuart O.P."/>
            <person name="Cleave R."/>
            <person name="Magrath M.J.L."/>
            <person name="Mikheyev A.S."/>
        </authorList>
    </citation>
    <scope>NUCLEOTIDE SEQUENCE [LARGE SCALE GENOMIC DNA]</scope>
    <source>
        <strain evidence="1">Daus_M_001</strain>
        <tissue evidence="1">Leg muscle</tissue>
    </source>
</reference>
<gene>
    <name evidence="1" type="ORF">PR048_010777</name>
</gene>
<dbReference type="Proteomes" id="UP001159363">
    <property type="component" value="Chromosome 3"/>
</dbReference>
<protein>
    <submittedName>
        <fullName evidence="1">Uncharacterized protein</fullName>
    </submittedName>
</protein>
<sequence>MQHTSNIYNQYRQIKSVKESFLPGDALLHRYQAHQSTPFGASKTQVSLHTGVLYSYGQEPQCIGTFSDCNRHDMAAVVAHLNPEIECSRWSLKRTADDLVAKGAGVTDCQTTVPLLKGKCPGIIIETITAESIMEIAEEVPEDLATFKDTNNTDSPINSDTRLCFES</sequence>
<dbReference type="EMBL" id="JARBHB010000003">
    <property type="protein sequence ID" value="KAJ8891261.1"/>
    <property type="molecule type" value="Genomic_DNA"/>
</dbReference>
<comment type="caution">
    <text evidence="1">The sequence shown here is derived from an EMBL/GenBank/DDBJ whole genome shotgun (WGS) entry which is preliminary data.</text>
</comment>
<name>A0ABQ9I4H0_9NEOP</name>
<keyword evidence="2" id="KW-1185">Reference proteome</keyword>
<proteinExistence type="predicted"/>
<evidence type="ECO:0000313" key="1">
    <source>
        <dbReference type="EMBL" id="KAJ8891261.1"/>
    </source>
</evidence>